<organism evidence="2 3">
    <name type="scientific">Exophiala bonariae</name>
    <dbReference type="NCBI Taxonomy" id="1690606"/>
    <lineage>
        <taxon>Eukaryota</taxon>
        <taxon>Fungi</taxon>
        <taxon>Dikarya</taxon>
        <taxon>Ascomycota</taxon>
        <taxon>Pezizomycotina</taxon>
        <taxon>Eurotiomycetes</taxon>
        <taxon>Chaetothyriomycetidae</taxon>
        <taxon>Chaetothyriales</taxon>
        <taxon>Herpotrichiellaceae</taxon>
        <taxon>Exophiala</taxon>
    </lineage>
</organism>
<dbReference type="AlphaFoldDB" id="A0AAV9MXW5"/>
<dbReference type="GeneID" id="89977017"/>
<dbReference type="Proteomes" id="UP001358417">
    <property type="component" value="Unassembled WGS sequence"/>
</dbReference>
<dbReference type="SUPFAM" id="SSF51905">
    <property type="entry name" value="FAD/NAD(P)-binding domain"/>
    <property type="match status" value="1"/>
</dbReference>
<evidence type="ECO:0000259" key="1">
    <source>
        <dbReference type="Pfam" id="PF01266"/>
    </source>
</evidence>
<dbReference type="Gene3D" id="3.30.9.10">
    <property type="entry name" value="D-Amino Acid Oxidase, subunit A, domain 2"/>
    <property type="match status" value="1"/>
</dbReference>
<dbReference type="GO" id="GO:0005737">
    <property type="term" value="C:cytoplasm"/>
    <property type="evidence" value="ECO:0007669"/>
    <property type="project" value="TreeGrafter"/>
</dbReference>
<dbReference type="RefSeq" id="XP_064701374.1">
    <property type="nucleotide sequence ID" value="XM_064852399.1"/>
</dbReference>
<keyword evidence="3" id="KW-1185">Reference proteome</keyword>
<dbReference type="PANTHER" id="PTHR13847">
    <property type="entry name" value="SARCOSINE DEHYDROGENASE-RELATED"/>
    <property type="match status" value="1"/>
</dbReference>
<feature type="domain" description="FAD dependent oxidoreductase" evidence="1">
    <location>
        <begin position="37"/>
        <end position="415"/>
    </location>
</feature>
<name>A0AAV9MXW5_9EURO</name>
<dbReference type="PANTHER" id="PTHR13847:SF279">
    <property type="entry name" value="FAD DEPENDENT OXIDOREDUCTASE DOMAIN-CONTAINING PROTEIN-RELATED"/>
    <property type="match status" value="1"/>
</dbReference>
<sequence>MSASGFPVAKPLPSVWTEEPHVLDDYRSAETLSGEFDIAIIGSGFSGVSTAYHILKISSTAPAVVLLEARSHCSGATGRNGGHIKPDTYYSTTKYERIYGSEQASKLQKFESSQVLAVKELVESEGLDCDFHVTRAVDVYMDPDHARQTYAAYVKLRDSGFFDLKDVAYTDSSSAERISGVKGAQSLFSFTAAYLWPRKMVLGLLQRLIQQHDVKAYAQTPVAKVSKSRDSAGFWTIFTSRGNLRARKIVYATNGYTAALLPQYSRKIVPVRGVCSHITTPRGQNSPHLPNTYSLRFGGANYDYLVPRPDGSIVVGGARQTFLHDRDLWFNTVRDDQRMSMAADKYFQNYMQQHFRGWEDSKATTKRVWTGVMGYTSDYMPHIGEVPDMPGQYIIAGFTGRGMAYILLASKALSRMIVEGIDYEQTELPAMFESTKERLSSSESELENEFSGVWNLKEKDHAGDFVAPILRARL</sequence>
<dbReference type="InterPro" id="IPR036188">
    <property type="entry name" value="FAD/NAD-bd_sf"/>
</dbReference>
<protein>
    <recommendedName>
        <fullName evidence="1">FAD dependent oxidoreductase domain-containing protein</fullName>
    </recommendedName>
</protein>
<comment type="caution">
    <text evidence="2">The sequence shown here is derived from an EMBL/GenBank/DDBJ whole genome shotgun (WGS) entry which is preliminary data.</text>
</comment>
<dbReference type="EMBL" id="JAVRRD010000034">
    <property type="protein sequence ID" value="KAK5045763.1"/>
    <property type="molecule type" value="Genomic_DNA"/>
</dbReference>
<dbReference type="Pfam" id="PF01266">
    <property type="entry name" value="DAO"/>
    <property type="match status" value="1"/>
</dbReference>
<accession>A0AAV9MXW5</accession>
<dbReference type="InterPro" id="IPR006076">
    <property type="entry name" value="FAD-dep_OxRdtase"/>
</dbReference>
<proteinExistence type="predicted"/>
<dbReference type="Gene3D" id="3.50.50.60">
    <property type="entry name" value="FAD/NAD(P)-binding domain"/>
    <property type="match status" value="1"/>
</dbReference>
<evidence type="ECO:0000313" key="3">
    <source>
        <dbReference type="Proteomes" id="UP001358417"/>
    </source>
</evidence>
<gene>
    <name evidence="2" type="ORF">LTR84_008855</name>
</gene>
<evidence type="ECO:0000313" key="2">
    <source>
        <dbReference type="EMBL" id="KAK5045763.1"/>
    </source>
</evidence>
<reference evidence="2 3" key="1">
    <citation type="submission" date="2023-08" db="EMBL/GenBank/DDBJ databases">
        <title>Black Yeasts Isolated from many extreme environments.</title>
        <authorList>
            <person name="Coleine C."/>
            <person name="Stajich J.E."/>
            <person name="Selbmann L."/>
        </authorList>
    </citation>
    <scope>NUCLEOTIDE SEQUENCE [LARGE SCALE GENOMIC DNA]</scope>
    <source>
        <strain evidence="2 3">CCFEE 5792</strain>
    </source>
</reference>